<evidence type="ECO:0000259" key="16">
    <source>
        <dbReference type="SMART" id="SM00827"/>
    </source>
</evidence>
<dbReference type="InterPro" id="IPR002539">
    <property type="entry name" value="MaoC-like_dom"/>
</dbReference>
<dbReference type="Gene3D" id="3.10.129.10">
    <property type="entry name" value="Hotdog Thioesterase"/>
    <property type="match status" value="1"/>
</dbReference>
<dbReference type="Gene3D" id="3.30.70.3330">
    <property type="match status" value="1"/>
</dbReference>
<evidence type="ECO:0000256" key="11">
    <source>
        <dbReference type="ARBA" id="ARBA00048462"/>
    </source>
</evidence>
<dbReference type="Gene3D" id="1.20.1050.120">
    <property type="match status" value="1"/>
</dbReference>
<evidence type="ECO:0000256" key="7">
    <source>
        <dbReference type="ARBA" id="ARBA00023027"/>
    </source>
</evidence>
<dbReference type="Gene3D" id="6.10.60.10">
    <property type="match status" value="1"/>
</dbReference>
<keyword evidence="4 15" id="KW-0378">Hydrolase</keyword>
<evidence type="ECO:0000256" key="3">
    <source>
        <dbReference type="ARBA" id="ARBA00022679"/>
    </source>
</evidence>
<dbReference type="Gene3D" id="3.30.1120.100">
    <property type="match status" value="1"/>
</dbReference>
<evidence type="ECO:0000256" key="12">
    <source>
        <dbReference type="ARBA" id="ARBA00048536"/>
    </source>
</evidence>
<keyword evidence="9" id="KW-0511">Multifunctional enzyme</keyword>
<dbReference type="InterPro" id="IPR001227">
    <property type="entry name" value="Ac_transferase_dom_sf"/>
</dbReference>
<comment type="catalytic activity">
    <reaction evidence="13">
        <text>a 2,3-saturated acyl-[ACP] + NAD(+) = a (2E)-enoyl-[ACP] + NADH + H(+)</text>
        <dbReference type="Rhea" id="RHEA:10240"/>
        <dbReference type="Rhea" id="RHEA-COMP:9925"/>
        <dbReference type="Rhea" id="RHEA-COMP:9926"/>
        <dbReference type="ChEBI" id="CHEBI:15378"/>
        <dbReference type="ChEBI" id="CHEBI:57540"/>
        <dbReference type="ChEBI" id="CHEBI:57945"/>
        <dbReference type="ChEBI" id="CHEBI:78784"/>
        <dbReference type="ChEBI" id="CHEBI:78785"/>
        <dbReference type="EC" id="1.3.1.9"/>
    </reaction>
</comment>
<dbReference type="SUPFAM" id="SSF54637">
    <property type="entry name" value="Thioesterase/thiol ester dehydrase-isomerase"/>
    <property type="match status" value="1"/>
</dbReference>
<dbReference type="SUPFAM" id="SSF51412">
    <property type="entry name" value="Inosine monophosphate dehydrogenase (IMPDH)"/>
    <property type="match status" value="1"/>
</dbReference>
<dbReference type="Pfam" id="PF17951">
    <property type="entry name" value="FAS_meander"/>
    <property type="match status" value="1"/>
</dbReference>
<dbReference type="PANTHER" id="PTHR10982:SF21">
    <property type="entry name" value="FATTY ACID SYNTHASE SUBUNIT BETA"/>
    <property type="match status" value="1"/>
</dbReference>
<evidence type="ECO:0000256" key="10">
    <source>
        <dbReference type="ARBA" id="ARBA00048237"/>
    </source>
</evidence>
<dbReference type="Pfam" id="PF16073">
    <property type="entry name" value="SAT"/>
    <property type="match status" value="1"/>
</dbReference>
<evidence type="ECO:0000256" key="2">
    <source>
        <dbReference type="ARBA" id="ARBA00010009"/>
    </source>
</evidence>
<keyword evidence="8" id="KW-0456">Lyase</keyword>
<comment type="caution">
    <text evidence="17">The sequence shown here is derived from an EMBL/GenBank/DDBJ whole genome shotgun (WGS) entry which is preliminary data.</text>
</comment>
<evidence type="ECO:0000313" key="18">
    <source>
        <dbReference type="Proteomes" id="UP001390339"/>
    </source>
</evidence>
<keyword evidence="3 15" id="KW-0808">Transferase</keyword>
<dbReference type="InterPro" id="IPR016452">
    <property type="entry name" value="Fas1/AflB-like"/>
</dbReference>
<gene>
    <name evidence="17" type="ORF">PGQ11_015215</name>
</gene>
<dbReference type="Gene3D" id="3.40.366.10">
    <property type="entry name" value="Malonyl-Coenzyme A Acyl Carrier Protein, domain 2"/>
    <property type="match status" value="3"/>
</dbReference>
<dbReference type="InterPro" id="IPR003965">
    <property type="entry name" value="Fatty_acid_synthase"/>
</dbReference>
<dbReference type="InterPro" id="IPR029069">
    <property type="entry name" value="HotDog_dom_sf"/>
</dbReference>
<evidence type="ECO:0000256" key="15">
    <source>
        <dbReference type="PIRNR" id="PIRNR005562"/>
    </source>
</evidence>
<dbReference type="Pfam" id="PF13452">
    <property type="entry name" value="FAS1_DH_region"/>
    <property type="match status" value="1"/>
</dbReference>
<comment type="similarity">
    <text evidence="2 15">Belongs to the fungal fatty acid synthetase subunit beta family.</text>
</comment>
<comment type="catalytic activity">
    <reaction evidence="1">
        <text>a (3R)-hydroxyacyl-[ACP] = a (2E)-enoyl-[ACP] + H2O</text>
        <dbReference type="Rhea" id="RHEA:13097"/>
        <dbReference type="Rhea" id="RHEA-COMP:9925"/>
        <dbReference type="Rhea" id="RHEA-COMP:9945"/>
        <dbReference type="ChEBI" id="CHEBI:15377"/>
        <dbReference type="ChEBI" id="CHEBI:78784"/>
        <dbReference type="ChEBI" id="CHEBI:78827"/>
        <dbReference type="EC" id="4.2.1.59"/>
    </reaction>
</comment>
<comment type="catalytic activity">
    <reaction evidence="10">
        <text>acetyl-CoA + n malonyl-CoA + 2n NADPH + 4n H(+) = a long-chain-acyl-CoA + n CoA + n CO2 + 2n NADP(+).</text>
        <dbReference type="EC" id="2.3.1.86"/>
    </reaction>
</comment>
<dbReference type="Pfam" id="PF08354">
    <property type="entry name" value="Fas1-AflB-like_hel"/>
    <property type="match status" value="1"/>
</dbReference>
<dbReference type="SMART" id="SM00827">
    <property type="entry name" value="PKS_AT"/>
    <property type="match status" value="1"/>
</dbReference>
<evidence type="ECO:0000256" key="4">
    <source>
        <dbReference type="ARBA" id="ARBA00022801"/>
    </source>
</evidence>
<dbReference type="PRINTS" id="PR01483">
    <property type="entry name" value="FASYNTHASE"/>
</dbReference>
<name>A0ABR2HKS5_9PEZI</name>
<comment type="catalytic activity">
    <reaction evidence="12">
        <text>(9Z)-octadecenoyl-[ACP] + H2O = (9Z)-octadecenoate + holo-[ACP] + H(+)</text>
        <dbReference type="Rhea" id="RHEA:15057"/>
        <dbReference type="Rhea" id="RHEA-COMP:9685"/>
        <dbReference type="Rhea" id="RHEA-COMP:9924"/>
        <dbReference type="ChEBI" id="CHEBI:15377"/>
        <dbReference type="ChEBI" id="CHEBI:15378"/>
        <dbReference type="ChEBI" id="CHEBI:30823"/>
        <dbReference type="ChEBI" id="CHEBI:64479"/>
        <dbReference type="ChEBI" id="CHEBI:78783"/>
        <dbReference type="EC" id="3.1.2.14"/>
    </reaction>
</comment>
<dbReference type="Gene3D" id="3.20.20.70">
    <property type="entry name" value="Aldolase class I"/>
    <property type="match status" value="1"/>
</dbReference>
<dbReference type="Pfam" id="PF22235">
    <property type="entry name" value="FAS1_thioest_ins"/>
    <property type="match status" value="1"/>
</dbReference>
<evidence type="ECO:0000256" key="1">
    <source>
        <dbReference type="ARBA" id="ARBA00001055"/>
    </source>
</evidence>
<dbReference type="InterPro" id="IPR050830">
    <property type="entry name" value="Fungal_FAS"/>
</dbReference>
<dbReference type="PANTHER" id="PTHR10982">
    <property type="entry name" value="MALONYL COA-ACYL CARRIER PROTEIN TRANSACYLASE"/>
    <property type="match status" value="1"/>
</dbReference>
<comment type="catalytic activity">
    <reaction evidence="11">
        <text>holo-[ACP] + malonyl-CoA = malonyl-[ACP] + CoA</text>
        <dbReference type="Rhea" id="RHEA:41792"/>
        <dbReference type="Rhea" id="RHEA-COMP:9623"/>
        <dbReference type="Rhea" id="RHEA-COMP:9685"/>
        <dbReference type="ChEBI" id="CHEBI:57287"/>
        <dbReference type="ChEBI" id="CHEBI:57384"/>
        <dbReference type="ChEBI" id="CHEBI:64479"/>
        <dbReference type="ChEBI" id="CHEBI:78449"/>
        <dbReference type="EC" id="2.3.1.39"/>
    </reaction>
</comment>
<proteinExistence type="inferred from homology"/>
<evidence type="ECO:0000313" key="17">
    <source>
        <dbReference type="EMBL" id="KAK8848735.1"/>
    </source>
</evidence>
<dbReference type="InterPro" id="IPR013565">
    <property type="entry name" value="Fas1/AflB-like_central"/>
</dbReference>
<dbReference type="EMBL" id="JAPCWZ010000010">
    <property type="protein sequence ID" value="KAK8848735.1"/>
    <property type="molecule type" value="Genomic_DNA"/>
</dbReference>
<dbReference type="PIRSF" id="PIRSF005562">
    <property type="entry name" value="FAS_yeast_beta"/>
    <property type="match status" value="1"/>
</dbReference>
<keyword evidence="5 15" id="KW-0521">NADP</keyword>
<dbReference type="Pfam" id="PF00698">
    <property type="entry name" value="Acyl_transf_1"/>
    <property type="match status" value="1"/>
</dbReference>
<dbReference type="Gene3D" id="1.20.930.70">
    <property type="match status" value="1"/>
</dbReference>
<sequence>MSSDLVSKAFSSIPQHLHQQVKPIKDSFLLHIAQQYGEDTSSPLLPLEVLCLFITYTSSRLGTETHQQLASHLWLHHVQPEVQQRHHNIHIYAASESDLQSQDTRRRLINTYYTAKLSASNLQSLPSLSDQKTALIRSRAEDTSCIHAIFGGQGNNKHYFTELRNVYQTYQPFLADLVEDLDSLLQTLSQDPRISHLYPEGLHVWKWLEEDPESIPQADYLITAPLSFPLIGFLQLATLKAVCMSLDGAPADFPGFFHGLAGHSQGVVVAATVATTETWEDYAAAARNAVTILFWIGARSQQVWRQPGIAEDIATRLEDGRHGKASPMVSISNLEQRQLDSHLSRLNKTLPAANRAHIALVNSSSNFVVSGPERTLAALISSLKAASAKDAQSQARVPFSQRKPSPTIRFLPITIPCHCALLDEAVPLIEEDLRDLSIRSSELRIPVNNCHKGSALQSLMGRIGGGNLVPLLVRMITSEPVFWAETDFADATHILDFGPGGTSGVGALTYRNIAGTGARVLIAGKLEKSDSSSDLGSLYEVFSPDEADLRLHHAPAWATANLGSIVQTASGPIVATKLSRLLGLPPFLVAGMTPTTTHPEFVAAVMNAGYHVEFAAGGYHNAEGLRKALHKLRDLLIEPGQGITINVIYVSPKAIAWQIPLIRQLRAEGFPVTGLTVGGGVPSPDVASEYITTLGMRHIAFKPGSTASIRQVVEIARRHPEFPVILQWTGGRGGGHHSAEDFHAPILETYAEIRACDNIALVAGSGFGCAEDVIPYMTGDWSLARGRRVRMPFDGVLFGSRVMTCAEALTSPGAKAAIASAPGVEDQVWEGTYRGPTGGIISVVSEMGEPIHVVATRGAQFWAEMDKTIFALEKKKRGPILAAKKDYIISRLNADFQRPWFGRKADGHSCDVAEMTYGEVCDRAVELMFVGGRRWIDPSYARFLSDWILRIEERFSQLAEPIVSDALCRDDPIKAVAEMKQSFPAAAVTQVFSEDAHYFMQLCRRPGQKPVPFIPALDDNFETWFKKDSLWQSEDVEAVVDQDAGRTFILHGPVAARQTCNIDELVADVLNGVNHGVLQHMLGGTPIPDLPQEEFLQSGLDTYPAYEIITQGSDNLHSDRKKELLTFLADPSTSWLNALLGSPLILRGRDLVDNPVRRLVRGLEGISHVEFSREYLRLFTMDKRLDVEIRRDGNEIRLMPFTYVTGQTQQPVSMLLTFKYLPQSSFAPISEMVHGRNERISAMYRQLWTSSPIDDDIVKKEVPSSPEFATFEDTFLVDAARVRAFSRAIGYTGGHLEGQVPMDLAIVAAWSPICKALLQEPVQGDVLNLVHLSNAYEMSASHVAQSRMMQLGEELSTRAYVNAITIGDSGKTVEVVCDMRRPSHSSPVFMTVRSRFLFRGVYTDYASTFARKSEPFYEVKMSSKQDIAVIAEKPWFHLEDKNKLNDLNLTDLTLEFHLQTSTKWSSATSSRVDTSGRAYVRSEAGDLTPIAIVKHSAAVVGGTADSRHNNVVLSYLERHGRIVASQRQHMLPSAAATHVSQLPIPASNEPYSRASGDFNPIHTSPLFAHLVNLPGTITHGMYCSAAVRQVIEKHMADQDPRRIQKYDVSFVGMVLPGDTLEVSLRHTAMQAGLKHIEIEVTKAAAGGEGEKVLVGSAIVAQPTTTVVFTGQGSQEKGMGMDLYAASPVARALWDKADAYFLAQFGVSILDIVRRNPTEIKVRFGGVRGRMLRQNYMSMHYETPGTSNNNNKPERRPMFPEIHERSTSYTHASPKGLLFATQFAQPALTIMEMAVVRDMQAHGVLDLGQCHFAGHSLGEFAALASFTDFMPFENLLYFVFCRGMTMQSAVERDGLGRSAFAMVAVDPSRVCKDFTEATLCDLVARIHKQAGFFVEVVNLNIRNGQYVCAGDLRALDLLQRVCDSVKKQAAVGSRFSQEGMAELTEDLIAKLASTYDGISSASEVQLQRGAATVPLSGVDVPFHSSYLRPRMDAFRRVLLDNLDVTRLSPEKLVGKYVPNVTGKPFELTREYFEESLRITGSERIQKVLEDWDTWRAGSVQEKVMV</sequence>
<evidence type="ECO:0000256" key="13">
    <source>
        <dbReference type="ARBA" id="ARBA00048572"/>
    </source>
</evidence>
<dbReference type="InterPro" id="IPR032088">
    <property type="entry name" value="SAT"/>
</dbReference>
<evidence type="ECO:0000256" key="14">
    <source>
        <dbReference type="ARBA" id="ARBA00048835"/>
    </source>
</evidence>
<protein>
    <submittedName>
        <fullName evidence="17">Fatty acid synthase subunit beta</fullName>
    </submittedName>
</protein>
<dbReference type="InterPro" id="IPR039569">
    <property type="entry name" value="FAS1-like_DH_region"/>
</dbReference>
<accession>A0ABR2HKS5</accession>
<evidence type="ECO:0000256" key="9">
    <source>
        <dbReference type="ARBA" id="ARBA00023268"/>
    </source>
</evidence>
<dbReference type="SUPFAM" id="SSF52151">
    <property type="entry name" value="FabD/lysophospholipase-like"/>
    <property type="match status" value="2"/>
</dbReference>
<keyword evidence="7 15" id="KW-0520">NAD</keyword>
<dbReference type="Pfam" id="PF01575">
    <property type="entry name" value="MaoC_dehydratas"/>
    <property type="match status" value="1"/>
</dbReference>
<organism evidence="17 18">
    <name type="scientific">Apiospora arundinis</name>
    <dbReference type="NCBI Taxonomy" id="335852"/>
    <lineage>
        <taxon>Eukaryota</taxon>
        <taxon>Fungi</taxon>
        <taxon>Dikarya</taxon>
        <taxon>Ascomycota</taxon>
        <taxon>Pezizomycotina</taxon>
        <taxon>Sordariomycetes</taxon>
        <taxon>Xylariomycetidae</taxon>
        <taxon>Amphisphaeriales</taxon>
        <taxon>Apiosporaceae</taxon>
        <taxon>Apiospora</taxon>
    </lineage>
</organism>
<evidence type="ECO:0000256" key="6">
    <source>
        <dbReference type="ARBA" id="ARBA00023002"/>
    </source>
</evidence>
<reference evidence="17 18" key="1">
    <citation type="journal article" date="2024" name="IMA Fungus">
        <title>Apiospora arundinis, a panoply of carbohydrate-active enzymes and secondary metabolites.</title>
        <authorList>
            <person name="Sorensen T."/>
            <person name="Petersen C."/>
            <person name="Muurmann A.T."/>
            <person name="Christiansen J.V."/>
            <person name="Brundto M.L."/>
            <person name="Overgaard C.K."/>
            <person name="Boysen A.T."/>
            <person name="Wollenberg R.D."/>
            <person name="Larsen T.O."/>
            <person name="Sorensen J.L."/>
            <person name="Nielsen K.L."/>
            <person name="Sondergaard T.E."/>
        </authorList>
    </citation>
    <scope>NUCLEOTIDE SEQUENCE [LARGE SCALE GENOMIC DNA]</scope>
    <source>
        <strain evidence="17 18">AAU 773</strain>
    </source>
</reference>
<keyword evidence="6 15" id="KW-0560">Oxidoreductase</keyword>
<dbReference type="InterPro" id="IPR013785">
    <property type="entry name" value="Aldolase_TIM"/>
</dbReference>
<dbReference type="InterPro" id="IPR016035">
    <property type="entry name" value="Acyl_Trfase/lysoPLipase"/>
</dbReference>
<evidence type="ECO:0000256" key="5">
    <source>
        <dbReference type="ARBA" id="ARBA00022857"/>
    </source>
</evidence>
<dbReference type="InterPro" id="IPR014043">
    <property type="entry name" value="Acyl_transferase_dom"/>
</dbReference>
<keyword evidence="18" id="KW-1185">Reference proteome</keyword>
<dbReference type="CDD" id="cd03447">
    <property type="entry name" value="FAS_MaoC"/>
    <property type="match status" value="1"/>
</dbReference>
<dbReference type="InterPro" id="IPR040883">
    <property type="entry name" value="FAS_meander"/>
</dbReference>
<feature type="domain" description="Malonyl-CoA:ACP transacylase (MAT)" evidence="16">
    <location>
        <begin position="1667"/>
        <end position="2062"/>
    </location>
</feature>
<dbReference type="Gene3D" id="2.40.128.700">
    <property type="match status" value="1"/>
</dbReference>
<evidence type="ECO:0000256" key="8">
    <source>
        <dbReference type="ARBA" id="ARBA00023239"/>
    </source>
</evidence>
<comment type="catalytic activity">
    <reaction evidence="14">
        <text>holo-[ACP] + acetyl-CoA = acetyl-[ACP] + CoA</text>
        <dbReference type="Rhea" id="RHEA:41788"/>
        <dbReference type="Rhea" id="RHEA-COMP:9621"/>
        <dbReference type="Rhea" id="RHEA-COMP:9685"/>
        <dbReference type="ChEBI" id="CHEBI:57287"/>
        <dbReference type="ChEBI" id="CHEBI:57288"/>
        <dbReference type="ChEBI" id="CHEBI:64479"/>
        <dbReference type="ChEBI" id="CHEBI:78446"/>
        <dbReference type="EC" id="2.3.1.38"/>
    </reaction>
</comment>
<dbReference type="Proteomes" id="UP001390339">
    <property type="component" value="Unassembled WGS sequence"/>
</dbReference>